<sequence length="74" mass="8441">MALSENKKAEEKSTKGIVKFFKEVKAETKRITWPPKSETKKSTIIVLFFCAVSAIIIGFMDYGFNGLYKLIFTK</sequence>
<keyword evidence="8 9" id="KW-0472">Membrane</keyword>
<organism evidence="10 11">
    <name type="scientific">Clostridium bovifaecis</name>
    <dbReference type="NCBI Taxonomy" id="2184719"/>
    <lineage>
        <taxon>Bacteria</taxon>
        <taxon>Bacillati</taxon>
        <taxon>Bacillota</taxon>
        <taxon>Clostridia</taxon>
        <taxon>Eubacteriales</taxon>
        <taxon>Clostridiaceae</taxon>
        <taxon>Clostridium</taxon>
    </lineage>
</organism>
<feature type="transmembrane region" description="Helical" evidence="9">
    <location>
        <begin position="44"/>
        <end position="64"/>
    </location>
</feature>
<comment type="subcellular location">
    <subcellularLocation>
        <location evidence="9">Cell membrane</location>
        <topology evidence="9">Single-pass membrane protein</topology>
    </subcellularLocation>
    <subcellularLocation>
        <location evidence="1">Membrane</location>
    </subcellularLocation>
</comment>
<dbReference type="AlphaFoldDB" id="A0A6I6F803"/>
<reference evidence="10 11" key="1">
    <citation type="submission" date="2019-12" db="EMBL/GenBank/DDBJ databases">
        <title>Genome sequenceing of Clostridium bovifaecis.</title>
        <authorList>
            <person name="Yao Y."/>
        </authorList>
    </citation>
    <scope>NUCLEOTIDE SEQUENCE [LARGE SCALE GENOMIC DNA]</scope>
    <source>
        <strain evidence="10 11">BXX</strain>
    </source>
</reference>
<dbReference type="PANTHER" id="PTHR33910">
    <property type="entry name" value="PROTEIN TRANSLOCASE SUBUNIT SECE"/>
    <property type="match status" value="1"/>
</dbReference>
<evidence type="ECO:0000256" key="7">
    <source>
        <dbReference type="ARBA" id="ARBA00023010"/>
    </source>
</evidence>
<comment type="subunit">
    <text evidence="9">Component of the Sec protein translocase complex. Heterotrimer consisting of SecY, SecE and SecG subunits. The heterotrimers can form oligomers, although 1 heterotrimer is thought to be able to translocate proteins. Interacts with the ribosome. Interacts with SecDF, and other proteins may be involved. Interacts with SecA.</text>
</comment>
<dbReference type="PROSITE" id="PS01067">
    <property type="entry name" value="SECE_SEC61G"/>
    <property type="match status" value="1"/>
</dbReference>
<dbReference type="PANTHER" id="PTHR33910:SF1">
    <property type="entry name" value="PROTEIN TRANSLOCASE SUBUNIT SECE"/>
    <property type="match status" value="1"/>
</dbReference>
<keyword evidence="3 9" id="KW-1003">Cell membrane</keyword>
<keyword evidence="7 9" id="KW-0811">Translocation</keyword>
<dbReference type="GO" id="GO:0006605">
    <property type="term" value="P:protein targeting"/>
    <property type="evidence" value="ECO:0007669"/>
    <property type="project" value="UniProtKB-UniRule"/>
</dbReference>
<dbReference type="GO" id="GO:0043952">
    <property type="term" value="P:protein transport by the Sec complex"/>
    <property type="evidence" value="ECO:0007669"/>
    <property type="project" value="UniProtKB-UniRule"/>
</dbReference>
<accession>A0A6I6F803</accession>
<keyword evidence="4 9" id="KW-0812">Transmembrane</keyword>
<comment type="function">
    <text evidence="9">Essential subunit of the Sec protein translocation channel SecYEG. Clamps together the 2 halves of SecY. May contact the channel plug during translocation.</text>
</comment>
<evidence type="ECO:0000256" key="3">
    <source>
        <dbReference type="ARBA" id="ARBA00022475"/>
    </source>
</evidence>
<evidence type="ECO:0000313" key="11">
    <source>
        <dbReference type="Proteomes" id="UP000422764"/>
    </source>
</evidence>
<keyword evidence="2 9" id="KW-0813">Transport</keyword>
<dbReference type="GO" id="GO:0008320">
    <property type="term" value="F:protein transmembrane transporter activity"/>
    <property type="evidence" value="ECO:0007669"/>
    <property type="project" value="UniProtKB-UniRule"/>
</dbReference>
<dbReference type="NCBIfam" id="TIGR00964">
    <property type="entry name" value="secE_bact"/>
    <property type="match status" value="1"/>
</dbReference>
<evidence type="ECO:0000256" key="6">
    <source>
        <dbReference type="ARBA" id="ARBA00022989"/>
    </source>
</evidence>
<evidence type="ECO:0000256" key="5">
    <source>
        <dbReference type="ARBA" id="ARBA00022927"/>
    </source>
</evidence>
<dbReference type="Gene3D" id="1.20.5.1030">
    <property type="entry name" value="Preprotein translocase secy subunit"/>
    <property type="match status" value="1"/>
</dbReference>
<dbReference type="Pfam" id="PF00584">
    <property type="entry name" value="SecE"/>
    <property type="match status" value="1"/>
</dbReference>
<evidence type="ECO:0000256" key="2">
    <source>
        <dbReference type="ARBA" id="ARBA00022448"/>
    </source>
</evidence>
<protein>
    <recommendedName>
        <fullName evidence="9">Protein translocase subunit SecE</fullName>
    </recommendedName>
</protein>
<dbReference type="InterPro" id="IPR005807">
    <property type="entry name" value="SecE_bac"/>
</dbReference>
<evidence type="ECO:0000256" key="8">
    <source>
        <dbReference type="ARBA" id="ARBA00023136"/>
    </source>
</evidence>
<comment type="similarity">
    <text evidence="9">Belongs to the SecE/SEC61-gamma family.</text>
</comment>
<keyword evidence="5 9" id="KW-0653">Protein transport</keyword>
<evidence type="ECO:0000256" key="4">
    <source>
        <dbReference type="ARBA" id="ARBA00022692"/>
    </source>
</evidence>
<evidence type="ECO:0000256" key="9">
    <source>
        <dbReference type="HAMAP-Rule" id="MF_00422"/>
    </source>
</evidence>
<dbReference type="InterPro" id="IPR038379">
    <property type="entry name" value="SecE_sf"/>
</dbReference>
<dbReference type="InterPro" id="IPR001901">
    <property type="entry name" value="Translocase_SecE/Sec61-g"/>
</dbReference>
<evidence type="ECO:0000313" key="10">
    <source>
        <dbReference type="EMBL" id="QGU96508.1"/>
    </source>
</evidence>
<dbReference type="HAMAP" id="MF_00422">
    <property type="entry name" value="SecE"/>
    <property type="match status" value="1"/>
</dbReference>
<dbReference type="GO" id="GO:0005886">
    <property type="term" value="C:plasma membrane"/>
    <property type="evidence" value="ECO:0007669"/>
    <property type="project" value="UniProtKB-SubCell"/>
</dbReference>
<name>A0A6I6F803_9CLOT</name>
<gene>
    <name evidence="9 10" type="primary">secE</name>
    <name evidence="10" type="ORF">GOM49_16600</name>
</gene>
<dbReference type="GO" id="GO:0009306">
    <property type="term" value="P:protein secretion"/>
    <property type="evidence" value="ECO:0007669"/>
    <property type="project" value="UniProtKB-UniRule"/>
</dbReference>
<proteinExistence type="inferred from homology"/>
<keyword evidence="11" id="KW-1185">Reference proteome</keyword>
<dbReference type="GO" id="GO:0065002">
    <property type="term" value="P:intracellular protein transmembrane transport"/>
    <property type="evidence" value="ECO:0007669"/>
    <property type="project" value="UniProtKB-UniRule"/>
</dbReference>
<keyword evidence="6 9" id="KW-1133">Transmembrane helix</keyword>
<evidence type="ECO:0000256" key="1">
    <source>
        <dbReference type="ARBA" id="ARBA00004370"/>
    </source>
</evidence>
<dbReference type="EMBL" id="CP046522">
    <property type="protein sequence ID" value="QGU96508.1"/>
    <property type="molecule type" value="Genomic_DNA"/>
</dbReference>
<dbReference type="Proteomes" id="UP000422764">
    <property type="component" value="Chromosome"/>
</dbReference>